<name>C0PKJ8_MAIZE</name>
<sequence>MSNVSVSAPHDGIHTYFAYIHTSHDWRIMQRSLISFSAKIRNDEVVLVVVVRHLHP</sequence>
<dbReference type="EMBL" id="BT068817">
    <property type="protein sequence ID" value="ACN35714.1"/>
    <property type="molecule type" value="mRNA"/>
</dbReference>
<protein>
    <submittedName>
        <fullName evidence="1">Uncharacterized protein</fullName>
    </submittedName>
</protein>
<accession>C0PKJ8</accession>
<reference evidence="1" key="2">
    <citation type="submission" date="2012-06" db="EMBL/GenBank/DDBJ databases">
        <authorList>
            <person name="Yu Y."/>
            <person name="Currie J."/>
            <person name="Lomeli R."/>
            <person name="Angelova A."/>
            <person name="Collura K."/>
            <person name="Wissotski M."/>
            <person name="Campos D."/>
            <person name="Kudrna D."/>
            <person name="Golser W."/>
            <person name="Ashely E."/>
            <person name="Descour A."/>
            <person name="Fernandes J."/>
            <person name="Soderlund C."/>
            <person name="Walbot V."/>
        </authorList>
    </citation>
    <scope>NUCLEOTIDE SEQUENCE</scope>
    <source>
        <strain evidence="1">B73</strain>
    </source>
</reference>
<proteinExistence type="evidence at transcript level"/>
<reference evidence="1" key="1">
    <citation type="journal article" date="2009" name="PLoS Genet.">
        <title>Sequencing, mapping, and analysis of 27,455 maize full-length cDNAs.</title>
        <authorList>
            <person name="Soderlund C."/>
            <person name="Descour A."/>
            <person name="Kudrna D."/>
            <person name="Bomhoff M."/>
            <person name="Boyd L."/>
            <person name="Currie J."/>
            <person name="Angelova A."/>
            <person name="Collura K."/>
            <person name="Wissotski M."/>
            <person name="Ashley E."/>
            <person name="Morrow D."/>
            <person name="Fernandes J."/>
            <person name="Walbot V."/>
            <person name="Yu Y."/>
        </authorList>
    </citation>
    <scope>NUCLEOTIDE SEQUENCE</scope>
    <source>
        <strain evidence="1">B73</strain>
    </source>
</reference>
<organism evidence="1">
    <name type="scientific">Zea mays</name>
    <name type="common">Maize</name>
    <dbReference type="NCBI Taxonomy" id="4577"/>
    <lineage>
        <taxon>Eukaryota</taxon>
        <taxon>Viridiplantae</taxon>
        <taxon>Streptophyta</taxon>
        <taxon>Embryophyta</taxon>
        <taxon>Tracheophyta</taxon>
        <taxon>Spermatophyta</taxon>
        <taxon>Magnoliopsida</taxon>
        <taxon>Liliopsida</taxon>
        <taxon>Poales</taxon>
        <taxon>Poaceae</taxon>
        <taxon>PACMAD clade</taxon>
        <taxon>Panicoideae</taxon>
        <taxon>Andropogonodae</taxon>
        <taxon>Andropogoneae</taxon>
        <taxon>Tripsacinae</taxon>
        <taxon>Zea</taxon>
    </lineage>
</organism>
<dbReference type="AlphaFoldDB" id="C0PKJ8"/>
<evidence type="ECO:0000313" key="1">
    <source>
        <dbReference type="EMBL" id="ACN35714.1"/>
    </source>
</evidence>